<keyword evidence="3" id="KW-1185">Reference proteome</keyword>
<comment type="caution">
    <text evidence="2">The sequence shown here is derived from an EMBL/GenBank/DDBJ whole genome shotgun (WGS) entry which is preliminary data.</text>
</comment>
<organism evidence="2 3">
    <name type="scientific">Caerostris darwini</name>
    <dbReference type="NCBI Taxonomy" id="1538125"/>
    <lineage>
        <taxon>Eukaryota</taxon>
        <taxon>Metazoa</taxon>
        <taxon>Ecdysozoa</taxon>
        <taxon>Arthropoda</taxon>
        <taxon>Chelicerata</taxon>
        <taxon>Arachnida</taxon>
        <taxon>Araneae</taxon>
        <taxon>Araneomorphae</taxon>
        <taxon>Entelegynae</taxon>
        <taxon>Araneoidea</taxon>
        <taxon>Araneidae</taxon>
        <taxon>Caerostris</taxon>
    </lineage>
</organism>
<dbReference type="Proteomes" id="UP001054837">
    <property type="component" value="Unassembled WGS sequence"/>
</dbReference>
<gene>
    <name evidence="2" type="ORF">CDAR_427991</name>
</gene>
<evidence type="ECO:0000256" key="1">
    <source>
        <dbReference type="SAM" id="MobiDB-lite"/>
    </source>
</evidence>
<dbReference type="EMBL" id="BPLQ01011502">
    <property type="protein sequence ID" value="GIY58454.1"/>
    <property type="molecule type" value="Genomic_DNA"/>
</dbReference>
<dbReference type="AlphaFoldDB" id="A0AAV4UL50"/>
<sequence length="79" mass="8848">MELVKRKRMSLTDFFYRIMNEMEVSSEGNGPFEIDQEVPSPPNADASPAVNPEGMCRQLVTTLKILDDILASTKNSDMP</sequence>
<name>A0AAV4UL50_9ARAC</name>
<evidence type="ECO:0000313" key="2">
    <source>
        <dbReference type="EMBL" id="GIY58454.1"/>
    </source>
</evidence>
<evidence type="ECO:0000313" key="3">
    <source>
        <dbReference type="Proteomes" id="UP001054837"/>
    </source>
</evidence>
<accession>A0AAV4UL50</accession>
<reference evidence="2 3" key="1">
    <citation type="submission" date="2021-06" db="EMBL/GenBank/DDBJ databases">
        <title>Caerostris darwini draft genome.</title>
        <authorList>
            <person name="Kono N."/>
            <person name="Arakawa K."/>
        </authorList>
    </citation>
    <scope>NUCLEOTIDE SEQUENCE [LARGE SCALE GENOMIC DNA]</scope>
</reference>
<protein>
    <submittedName>
        <fullName evidence="2">Uncharacterized protein</fullName>
    </submittedName>
</protein>
<proteinExistence type="predicted"/>
<feature type="region of interest" description="Disordered" evidence="1">
    <location>
        <begin position="26"/>
        <end position="51"/>
    </location>
</feature>